<reference evidence="3 4" key="1">
    <citation type="submission" date="2016-04" db="EMBL/GenBank/DDBJ databases">
        <authorList>
            <person name="Evans L.H."/>
            <person name="Alamgir A."/>
            <person name="Owens N."/>
            <person name="Weber N.D."/>
            <person name="Virtaneva K."/>
            <person name="Barbian K."/>
            <person name="Babar A."/>
            <person name="Rosenke K."/>
        </authorList>
    </citation>
    <scope>NUCLEOTIDE SEQUENCE [LARGE SCALE GENOMIC DNA]</scope>
    <source>
        <strain evidence="3 4">IFM 0406</strain>
    </source>
</reference>
<evidence type="ECO:0000313" key="4">
    <source>
        <dbReference type="Proteomes" id="UP000076512"/>
    </source>
</evidence>
<dbReference type="AlphaFoldDB" id="A0A164M721"/>
<proteinExistence type="predicted"/>
<dbReference type="RefSeq" id="WP_067589781.1">
    <property type="nucleotide sequence ID" value="NZ_JABMCZ010000004.1"/>
</dbReference>
<dbReference type="EMBL" id="LWGR01000007">
    <property type="protein sequence ID" value="KZM73100.1"/>
    <property type="molecule type" value="Genomic_DNA"/>
</dbReference>
<feature type="compositionally biased region" description="Polar residues" evidence="1">
    <location>
        <begin position="1"/>
        <end position="11"/>
    </location>
</feature>
<evidence type="ECO:0000256" key="1">
    <source>
        <dbReference type="SAM" id="MobiDB-lite"/>
    </source>
</evidence>
<keyword evidence="2" id="KW-0472">Membrane</keyword>
<sequence length="93" mass="10163">MSAVTPGSTRETTPRPALADAPDHDLEPLAPLAVLAGLALLIAAFATLGKIPHWADEYSHILVYLAFVLYMTLAGRLTWWGIDTLTTRLRHRA</sequence>
<dbReference type="Proteomes" id="UP000076512">
    <property type="component" value="Unassembled WGS sequence"/>
</dbReference>
<keyword evidence="2" id="KW-0812">Transmembrane</keyword>
<feature type="transmembrane region" description="Helical" evidence="2">
    <location>
        <begin position="29"/>
        <end position="49"/>
    </location>
</feature>
<keyword evidence="4" id="KW-1185">Reference proteome</keyword>
<name>A0A164M721_9NOCA</name>
<keyword evidence="2" id="KW-1133">Transmembrane helix</keyword>
<gene>
    <name evidence="3" type="ORF">AWN90_30785</name>
</gene>
<feature type="region of interest" description="Disordered" evidence="1">
    <location>
        <begin position="1"/>
        <end position="23"/>
    </location>
</feature>
<comment type="caution">
    <text evidence="3">The sequence shown here is derived from an EMBL/GenBank/DDBJ whole genome shotgun (WGS) entry which is preliminary data.</text>
</comment>
<dbReference type="OrthoDB" id="4570094at2"/>
<feature type="transmembrane region" description="Helical" evidence="2">
    <location>
        <begin position="61"/>
        <end position="82"/>
    </location>
</feature>
<protein>
    <submittedName>
        <fullName evidence="3">Uncharacterized protein</fullName>
    </submittedName>
</protein>
<evidence type="ECO:0000313" key="3">
    <source>
        <dbReference type="EMBL" id="KZM73100.1"/>
    </source>
</evidence>
<organism evidence="3 4">
    <name type="scientific">Nocardia terpenica</name>
    <dbReference type="NCBI Taxonomy" id="455432"/>
    <lineage>
        <taxon>Bacteria</taxon>
        <taxon>Bacillati</taxon>
        <taxon>Actinomycetota</taxon>
        <taxon>Actinomycetes</taxon>
        <taxon>Mycobacteriales</taxon>
        <taxon>Nocardiaceae</taxon>
        <taxon>Nocardia</taxon>
    </lineage>
</organism>
<accession>A0A164M721</accession>
<evidence type="ECO:0000256" key="2">
    <source>
        <dbReference type="SAM" id="Phobius"/>
    </source>
</evidence>